<organism evidence="2 3">
    <name type="scientific">Luteolibacter pohnpeiensis</name>
    <dbReference type="NCBI Taxonomy" id="454153"/>
    <lineage>
        <taxon>Bacteria</taxon>
        <taxon>Pseudomonadati</taxon>
        <taxon>Verrucomicrobiota</taxon>
        <taxon>Verrucomicrobiia</taxon>
        <taxon>Verrucomicrobiales</taxon>
        <taxon>Verrucomicrobiaceae</taxon>
        <taxon>Luteolibacter</taxon>
    </lineage>
</organism>
<name>A0A934SAA3_9BACT</name>
<dbReference type="Proteomes" id="UP000603141">
    <property type="component" value="Unassembled WGS sequence"/>
</dbReference>
<feature type="region of interest" description="Disordered" evidence="1">
    <location>
        <begin position="103"/>
        <end position="144"/>
    </location>
</feature>
<protein>
    <submittedName>
        <fullName evidence="2">Twin-arginine translocation signal domain-containing protein</fullName>
    </submittedName>
</protein>
<accession>A0A934SAA3</accession>
<keyword evidence="3" id="KW-1185">Reference proteome</keyword>
<dbReference type="EMBL" id="JAENIJ010000041">
    <property type="protein sequence ID" value="MBK1884280.1"/>
    <property type="molecule type" value="Genomic_DNA"/>
</dbReference>
<evidence type="ECO:0000313" key="3">
    <source>
        <dbReference type="Proteomes" id="UP000603141"/>
    </source>
</evidence>
<evidence type="ECO:0000256" key="1">
    <source>
        <dbReference type="SAM" id="MobiDB-lite"/>
    </source>
</evidence>
<dbReference type="AlphaFoldDB" id="A0A934SAA3"/>
<dbReference type="NCBIfam" id="TIGR01409">
    <property type="entry name" value="TAT_signal_seq"/>
    <property type="match status" value="1"/>
</dbReference>
<dbReference type="InterPro" id="IPR019546">
    <property type="entry name" value="TAT_signal_bac_arc"/>
</dbReference>
<proteinExistence type="predicted"/>
<dbReference type="RefSeq" id="WP_200273313.1">
    <property type="nucleotide sequence ID" value="NZ_JAENIJ010000041.1"/>
</dbReference>
<comment type="caution">
    <text evidence="2">The sequence shown here is derived from an EMBL/GenBank/DDBJ whole genome shotgun (WGS) entry which is preliminary data.</text>
</comment>
<gene>
    <name evidence="2" type="ORF">JIN85_17810</name>
</gene>
<sequence length="185" mass="20189">MTARPIVWQLSDTAIKHTMNHLNELNRRNFIKKTAFTAGAVTFLTRGVGLGSEGSSFPSLSATATASTTAVTSEPTRLKKYTLVVVMWKTEFGWSSDQADAKKYSSAGGLGTTDKPEDPEEPPTGGTESDRHFETVGTNDPTTPKTYSITQFGPGVSQVTQVSTNPNRYIKGWLMTYTVIVTDWE</sequence>
<reference evidence="2" key="1">
    <citation type="submission" date="2021-01" db="EMBL/GenBank/DDBJ databases">
        <title>Modified the classification status of verrucomicrobia.</title>
        <authorList>
            <person name="Feng X."/>
        </authorList>
    </citation>
    <scope>NUCLEOTIDE SEQUENCE</scope>
    <source>
        <strain evidence="2">KCTC 22041</strain>
    </source>
</reference>
<evidence type="ECO:0000313" key="2">
    <source>
        <dbReference type="EMBL" id="MBK1884280.1"/>
    </source>
</evidence>